<evidence type="ECO:0000256" key="1">
    <source>
        <dbReference type="SAM" id="Phobius"/>
    </source>
</evidence>
<dbReference type="Pfam" id="PF16220">
    <property type="entry name" value="DUF4880"/>
    <property type="match status" value="1"/>
</dbReference>
<dbReference type="InterPro" id="IPR032623">
    <property type="entry name" value="FecR_N"/>
</dbReference>
<gene>
    <name evidence="4" type="primary">fecR</name>
    <name evidence="4" type="ORF">MPOCJGCO_1694</name>
</gene>
<dbReference type="EMBL" id="BPRB01000086">
    <property type="protein sequence ID" value="GJE59598.1"/>
    <property type="molecule type" value="Genomic_DNA"/>
</dbReference>
<dbReference type="PANTHER" id="PTHR30273">
    <property type="entry name" value="PERIPLASMIC SIGNAL SENSOR AND SIGMA FACTOR ACTIVATOR FECR-RELATED"/>
    <property type="match status" value="1"/>
</dbReference>
<dbReference type="InterPro" id="IPR006860">
    <property type="entry name" value="FecR"/>
</dbReference>
<dbReference type="RefSeq" id="WP_238182168.1">
    <property type="nucleotide sequence ID" value="NZ_BPRB01000086.1"/>
</dbReference>
<sequence length="311" mass="33336">MADGDRTDARGGDDEDPVYEAAAGWVARLASPDATDRDRDAFEVWRAADPAHGEAHAEMDRLWRKLGHVPDPRERRRGPKGLAGIAAAAALIAALSYQFGLVDRLRSDLRTGVGDITRATLADGSRIDLNTDTAVALQFTETERGVELLRGEAAFDVVPDPRRPFVVRGGGVSARAVGTRFFVRADGVVGVAEGSVDVAVAGRHRPVSAGEAVRRGEDAAFAVVKADVNRTMAWRDGRLVFSGERLSSVLEELGRYRHGRIVLLDAGAGQRRVTGAFDPRDTDEAIDAIAATMGLRVTRLTPLLVLVGSRP</sequence>
<evidence type="ECO:0000259" key="3">
    <source>
        <dbReference type="Pfam" id="PF16220"/>
    </source>
</evidence>
<keyword evidence="1" id="KW-0472">Membrane</keyword>
<feature type="transmembrane region" description="Helical" evidence="1">
    <location>
        <begin position="82"/>
        <end position="100"/>
    </location>
</feature>
<keyword evidence="1" id="KW-0812">Transmembrane</keyword>
<evidence type="ECO:0000313" key="4">
    <source>
        <dbReference type="EMBL" id="GJE59598.1"/>
    </source>
</evidence>
<accession>A0ABQ4TY16</accession>
<dbReference type="InterPro" id="IPR012373">
    <property type="entry name" value="Ferrdict_sens_TM"/>
</dbReference>
<dbReference type="PANTHER" id="PTHR30273:SF2">
    <property type="entry name" value="PROTEIN FECR"/>
    <property type="match status" value="1"/>
</dbReference>
<dbReference type="Proteomes" id="UP001055057">
    <property type="component" value="Unassembled WGS sequence"/>
</dbReference>
<name>A0ABQ4TY16_9HYPH</name>
<keyword evidence="1" id="KW-1133">Transmembrane helix</keyword>
<dbReference type="Gene3D" id="2.60.120.1440">
    <property type="match status" value="1"/>
</dbReference>
<reference evidence="4" key="2">
    <citation type="submission" date="2021-08" db="EMBL/GenBank/DDBJ databases">
        <authorList>
            <person name="Tani A."/>
            <person name="Ola A."/>
            <person name="Ogura Y."/>
            <person name="Katsura K."/>
            <person name="Hayashi T."/>
        </authorList>
    </citation>
    <scope>NUCLEOTIDE SEQUENCE</scope>
    <source>
        <strain evidence="4">DSM 23632</strain>
    </source>
</reference>
<feature type="domain" description="FecR N-terminal" evidence="3">
    <location>
        <begin position="20"/>
        <end position="62"/>
    </location>
</feature>
<reference evidence="4" key="1">
    <citation type="journal article" date="2021" name="Front. Microbiol.">
        <title>Comprehensive Comparative Genomics and Phenotyping of Methylobacterium Species.</title>
        <authorList>
            <person name="Alessa O."/>
            <person name="Ogura Y."/>
            <person name="Fujitani Y."/>
            <person name="Takami H."/>
            <person name="Hayashi T."/>
            <person name="Sahin N."/>
            <person name="Tani A."/>
        </authorList>
    </citation>
    <scope>NUCLEOTIDE SEQUENCE</scope>
    <source>
        <strain evidence="4">DSM 23632</strain>
    </source>
</reference>
<feature type="domain" description="FecR protein" evidence="2">
    <location>
        <begin position="108"/>
        <end position="196"/>
    </location>
</feature>
<organism evidence="4 5">
    <name type="scientific">Methylobacterium trifolii</name>
    <dbReference type="NCBI Taxonomy" id="1003092"/>
    <lineage>
        <taxon>Bacteria</taxon>
        <taxon>Pseudomonadati</taxon>
        <taxon>Pseudomonadota</taxon>
        <taxon>Alphaproteobacteria</taxon>
        <taxon>Hyphomicrobiales</taxon>
        <taxon>Methylobacteriaceae</taxon>
        <taxon>Methylobacterium</taxon>
    </lineage>
</organism>
<proteinExistence type="predicted"/>
<dbReference type="PIRSF" id="PIRSF018266">
    <property type="entry name" value="FecR"/>
    <property type="match status" value="1"/>
</dbReference>
<keyword evidence="5" id="KW-1185">Reference proteome</keyword>
<protein>
    <submittedName>
        <fullName evidence="4">Protein FecR</fullName>
    </submittedName>
</protein>
<dbReference type="Gene3D" id="3.55.50.30">
    <property type="match status" value="1"/>
</dbReference>
<dbReference type="Pfam" id="PF04773">
    <property type="entry name" value="FecR"/>
    <property type="match status" value="1"/>
</dbReference>
<evidence type="ECO:0000259" key="2">
    <source>
        <dbReference type="Pfam" id="PF04773"/>
    </source>
</evidence>
<evidence type="ECO:0000313" key="5">
    <source>
        <dbReference type="Proteomes" id="UP001055057"/>
    </source>
</evidence>
<comment type="caution">
    <text evidence="4">The sequence shown here is derived from an EMBL/GenBank/DDBJ whole genome shotgun (WGS) entry which is preliminary data.</text>
</comment>